<dbReference type="InterPro" id="IPR006083">
    <property type="entry name" value="PRK/URK"/>
</dbReference>
<evidence type="ECO:0000313" key="3">
    <source>
        <dbReference type="EMBL" id="GMM36349.1"/>
    </source>
</evidence>
<comment type="caution">
    <text evidence="3">The sequence shown here is derived from an EMBL/GenBank/DDBJ whole genome shotgun (WGS) entry which is preliminary data.</text>
</comment>
<dbReference type="Gene3D" id="3.40.50.300">
    <property type="entry name" value="P-loop containing nucleotide triphosphate hydrolases"/>
    <property type="match status" value="1"/>
</dbReference>
<sequence length="337" mass="37737">MSPISVPSRKDSSASSCAIILIGGGQSSGKSTASRIIARELEESLILKDLIEIKLIDMDDYLFSKLNAVQSNVVGGDDKVINDGMNDLRLSATDLQDLDNEMIESTGKSNEMTEMIKNKNVSILLPNRFNFKKLREDIINYSKHSASKKFPIFIVHGLYALYDKQLNKLALMKIFIDIDADTRLVRWIQNDTVKNKLPLEDVIDQYLKFSRPEFAEFIFPTKENSDTILTRGAEIDDTGIILICDGLVPFIVQKIKKLNAKTTANELKDIDDFKKDASANTHAGSNSEGEQITTVTTNTSSDENDEPKEKLDVSGLHTLNIKGEEFTDQRGRFYDLT</sequence>
<dbReference type="RefSeq" id="XP_064853345.1">
    <property type="nucleotide sequence ID" value="XM_064997273.1"/>
</dbReference>
<keyword evidence="3" id="KW-0808">Transferase</keyword>
<dbReference type="Proteomes" id="UP001360560">
    <property type="component" value="Unassembled WGS sequence"/>
</dbReference>
<evidence type="ECO:0000313" key="4">
    <source>
        <dbReference type="Proteomes" id="UP001360560"/>
    </source>
</evidence>
<evidence type="ECO:0000259" key="2">
    <source>
        <dbReference type="Pfam" id="PF00485"/>
    </source>
</evidence>
<feature type="region of interest" description="Disordered" evidence="1">
    <location>
        <begin position="278"/>
        <end position="314"/>
    </location>
</feature>
<dbReference type="SUPFAM" id="SSF52540">
    <property type="entry name" value="P-loop containing nucleoside triphosphate hydrolases"/>
    <property type="match status" value="1"/>
</dbReference>
<dbReference type="GeneID" id="90074324"/>
<dbReference type="AlphaFoldDB" id="A0AAV5QNV0"/>
<dbReference type="GO" id="GO:0005524">
    <property type="term" value="F:ATP binding"/>
    <property type="evidence" value="ECO:0007669"/>
    <property type="project" value="InterPro"/>
</dbReference>
<dbReference type="Pfam" id="PF00485">
    <property type="entry name" value="PRK"/>
    <property type="match status" value="1"/>
</dbReference>
<keyword evidence="3" id="KW-0418">Kinase</keyword>
<reference evidence="3 4" key="1">
    <citation type="journal article" date="2023" name="Elife">
        <title>Identification of key yeast species and microbe-microbe interactions impacting larval growth of Drosophila in the wild.</title>
        <authorList>
            <person name="Mure A."/>
            <person name="Sugiura Y."/>
            <person name="Maeda R."/>
            <person name="Honda K."/>
            <person name="Sakurai N."/>
            <person name="Takahashi Y."/>
            <person name="Watada M."/>
            <person name="Katoh T."/>
            <person name="Gotoh A."/>
            <person name="Gotoh Y."/>
            <person name="Taniguchi I."/>
            <person name="Nakamura K."/>
            <person name="Hayashi T."/>
            <person name="Katayama T."/>
            <person name="Uemura T."/>
            <person name="Hattori Y."/>
        </authorList>
    </citation>
    <scope>NUCLEOTIDE SEQUENCE [LARGE SCALE GENOMIC DNA]</scope>
    <source>
        <strain evidence="3 4">SC-9</strain>
    </source>
</reference>
<name>A0AAV5QNV0_9ASCO</name>
<keyword evidence="4" id="KW-1185">Reference proteome</keyword>
<protein>
    <submittedName>
        <fullName evidence="3">Uridine kinase</fullName>
    </submittedName>
</protein>
<dbReference type="EMBL" id="BTFZ01000011">
    <property type="protein sequence ID" value="GMM36349.1"/>
    <property type="molecule type" value="Genomic_DNA"/>
</dbReference>
<dbReference type="GO" id="GO:0016301">
    <property type="term" value="F:kinase activity"/>
    <property type="evidence" value="ECO:0007669"/>
    <property type="project" value="UniProtKB-KW"/>
</dbReference>
<accession>A0AAV5QNV0</accession>
<feature type="domain" description="Phosphoribulokinase/uridine kinase" evidence="2">
    <location>
        <begin position="19"/>
        <end position="234"/>
    </location>
</feature>
<feature type="compositionally biased region" description="Polar residues" evidence="1">
    <location>
        <begin position="278"/>
        <end position="301"/>
    </location>
</feature>
<proteinExistence type="predicted"/>
<organism evidence="3 4">
    <name type="scientific">Saccharomycopsis crataegensis</name>
    <dbReference type="NCBI Taxonomy" id="43959"/>
    <lineage>
        <taxon>Eukaryota</taxon>
        <taxon>Fungi</taxon>
        <taxon>Dikarya</taxon>
        <taxon>Ascomycota</taxon>
        <taxon>Saccharomycotina</taxon>
        <taxon>Saccharomycetes</taxon>
        <taxon>Saccharomycopsidaceae</taxon>
        <taxon>Saccharomycopsis</taxon>
    </lineage>
</organism>
<dbReference type="InterPro" id="IPR027417">
    <property type="entry name" value="P-loop_NTPase"/>
</dbReference>
<evidence type="ECO:0000256" key="1">
    <source>
        <dbReference type="SAM" id="MobiDB-lite"/>
    </source>
</evidence>
<dbReference type="PANTHER" id="PTHR10285">
    <property type="entry name" value="URIDINE KINASE"/>
    <property type="match status" value="1"/>
</dbReference>
<gene>
    <name evidence="3" type="ORF">DASC09_036740</name>
</gene>